<name>A0ABD0LZQ0_9CAEN</name>
<organism evidence="1 2">
    <name type="scientific">Batillaria attramentaria</name>
    <dbReference type="NCBI Taxonomy" id="370345"/>
    <lineage>
        <taxon>Eukaryota</taxon>
        <taxon>Metazoa</taxon>
        <taxon>Spiralia</taxon>
        <taxon>Lophotrochozoa</taxon>
        <taxon>Mollusca</taxon>
        <taxon>Gastropoda</taxon>
        <taxon>Caenogastropoda</taxon>
        <taxon>Sorbeoconcha</taxon>
        <taxon>Cerithioidea</taxon>
        <taxon>Batillariidae</taxon>
        <taxon>Batillaria</taxon>
    </lineage>
</organism>
<protein>
    <submittedName>
        <fullName evidence="1">Uncharacterized protein</fullName>
    </submittedName>
</protein>
<sequence length="242" mass="27615">MYERMWGNFHKIVSNGTLVGDIKEILSAVNEDLKDDKRIHSFSVNLLHEVAKCTISEEHKKNAKRAEKTVQAITVQDKAVLYYIAGNLLHCMMKRTQREELLNILRSLCSDSGNIPPEIKAWLKERDRGGLKESTFYFLQLVLSWEAILRKSIDLDCLKTTSLATDRLKEVILTDSVVQQLWHTATGSSGHQILLEALLAQFLTVRGFAVAKLVQKKTDVVLRQENTSRRKSASLRKNLKRL</sequence>
<accession>A0ABD0LZQ0</accession>
<evidence type="ECO:0000313" key="2">
    <source>
        <dbReference type="Proteomes" id="UP001519460"/>
    </source>
</evidence>
<evidence type="ECO:0000313" key="1">
    <source>
        <dbReference type="EMBL" id="KAK7504646.1"/>
    </source>
</evidence>
<reference evidence="1 2" key="1">
    <citation type="journal article" date="2023" name="Sci. Data">
        <title>Genome assembly of the Korean intertidal mud-creeper Batillaria attramentaria.</title>
        <authorList>
            <person name="Patra A.K."/>
            <person name="Ho P.T."/>
            <person name="Jun S."/>
            <person name="Lee S.J."/>
            <person name="Kim Y."/>
            <person name="Won Y.J."/>
        </authorList>
    </citation>
    <scope>NUCLEOTIDE SEQUENCE [LARGE SCALE GENOMIC DNA]</scope>
    <source>
        <strain evidence="1">Wonlab-2016</strain>
    </source>
</reference>
<dbReference type="EMBL" id="JACVVK020000014">
    <property type="protein sequence ID" value="KAK7504646.1"/>
    <property type="molecule type" value="Genomic_DNA"/>
</dbReference>
<dbReference type="Proteomes" id="UP001519460">
    <property type="component" value="Unassembled WGS sequence"/>
</dbReference>
<gene>
    <name evidence="1" type="ORF">BaRGS_00004132</name>
</gene>
<proteinExistence type="predicted"/>
<comment type="caution">
    <text evidence="1">The sequence shown here is derived from an EMBL/GenBank/DDBJ whole genome shotgun (WGS) entry which is preliminary data.</text>
</comment>
<keyword evidence="2" id="KW-1185">Reference proteome</keyword>
<dbReference type="AlphaFoldDB" id="A0ABD0LZQ0"/>